<comment type="caution">
    <text evidence="2">The sequence shown here is derived from an EMBL/GenBank/DDBJ whole genome shotgun (WGS) entry which is preliminary data.</text>
</comment>
<name>A0A2T0RKQ1_9RHOB</name>
<keyword evidence="3" id="KW-1185">Reference proteome</keyword>
<proteinExistence type="predicted"/>
<evidence type="ECO:0000313" key="3">
    <source>
        <dbReference type="Proteomes" id="UP000239480"/>
    </source>
</evidence>
<dbReference type="EMBL" id="PVTD01000008">
    <property type="protein sequence ID" value="PRY21748.1"/>
    <property type="molecule type" value="Genomic_DNA"/>
</dbReference>
<evidence type="ECO:0000256" key="1">
    <source>
        <dbReference type="SAM" id="Phobius"/>
    </source>
</evidence>
<accession>A0A2T0RKQ1</accession>
<feature type="transmembrane region" description="Helical" evidence="1">
    <location>
        <begin position="80"/>
        <end position="100"/>
    </location>
</feature>
<gene>
    <name evidence="2" type="ORF">CLV78_10817</name>
</gene>
<evidence type="ECO:0000313" key="2">
    <source>
        <dbReference type="EMBL" id="PRY21748.1"/>
    </source>
</evidence>
<keyword evidence="1" id="KW-0812">Transmembrane</keyword>
<organism evidence="2 3">
    <name type="scientific">Aliiruegeria haliotis</name>
    <dbReference type="NCBI Taxonomy" id="1280846"/>
    <lineage>
        <taxon>Bacteria</taxon>
        <taxon>Pseudomonadati</taxon>
        <taxon>Pseudomonadota</taxon>
        <taxon>Alphaproteobacteria</taxon>
        <taxon>Rhodobacterales</taxon>
        <taxon>Roseobacteraceae</taxon>
        <taxon>Aliiruegeria</taxon>
    </lineage>
</organism>
<keyword evidence="1" id="KW-0472">Membrane</keyword>
<protein>
    <submittedName>
        <fullName evidence="2">Uncharacterized protein</fullName>
    </submittedName>
</protein>
<sequence length="119" mass="12914">MWKAAPWRLFFVCTSDGNDVRDGSRSKSLPADEADMRNRLSAHVLRVALALPAEGIAAELASAGNPRVAHMLLHPTGEHAARFMIVAILVAPLTLLLPGWRGPRWLRRNCGCFGVAAFG</sequence>
<dbReference type="AlphaFoldDB" id="A0A2T0RKQ1"/>
<reference evidence="2 3" key="1">
    <citation type="submission" date="2018-03" db="EMBL/GenBank/DDBJ databases">
        <title>Genomic Encyclopedia of Archaeal and Bacterial Type Strains, Phase II (KMG-II): from individual species to whole genera.</title>
        <authorList>
            <person name="Goeker M."/>
        </authorList>
    </citation>
    <scope>NUCLEOTIDE SEQUENCE [LARGE SCALE GENOMIC DNA]</scope>
    <source>
        <strain evidence="2 3">DSM 29328</strain>
    </source>
</reference>
<keyword evidence="1" id="KW-1133">Transmembrane helix</keyword>
<dbReference type="Proteomes" id="UP000239480">
    <property type="component" value="Unassembled WGS sequence"/>
</dbReference>